<accession>A0A542Z7W0</accession>
<keyword evidence="5" id="KW-1185">Reference proteome</keyword>
<comment type="cofactor">
    <cofactor evidence="1">
        <name>Mg(2+)</name>
        <dbReference type="ChEBI" id="CHEBI:18420"/>
    </cofactor>
</comment>
<dbReference type="NCBIfam" id="TIGR01549">
    <property type="entry name" value="HAD-SF-IA-v1"/>
    <property type="match status" value="1"/>
</dbReference>
<evidence type="ECO:0000256" key="2">
    <source>
        <dbReference type="ARBA" id="ARBA00022801"/>
    </source>
</evidence>
<gene>
    <name evidence="4" type="ORF">FB474_4042</name>
</gene>
<organism evidence="4 5">
    <name type="scientific">Oryzihumus leptocrescens</name>
    <dbReference type="NCBI Taxonomy" id="297536"/>
    <lineage>
        <taxon>Bacteria</taxon>
        <taxon>Bacillati</taxon>
        <taxon>Actinomycetota</taxon>
        <taxon>Actinomycetes</taxon>
        <taxon>Micrococcales</taxon>
        <taxon>Intrasporangiaceae</taxon>
        <taxon>Oryzihumus</taxon>
    </lineage>
</organism>
<keyword evidence="2 4" id="KW-0378">Hydrolase</keyword>
<evidence type="ECO:0000313" key="5">
    <source>
        <dbReference type="Proteomes" id="UP000319514"/>
    </source>
</evidence>
<evidence type="ECO:0000256" key="1">
    <source>
        <dbReference type="ARBA" id="ARBA00001946"/>
    </source>
</evidence>
<dbReference type="GO" id="GO:0044281">
    <property type="term" value="P:small molecule metabolic process"/>
    <property type="evidence" value="ECO:0007669"/>
    <property type="project" value="UniProtKB-ARBA"/>
</dbReference>
<dbReference type="Gene3D" id="3.40.50.1000">
    <property type="entry name" value="HAD superfamily/HAD-like"/>
    <property type="match status" value="1"/>
</dbReference>
<reference evidence="4 5" key="1">
    <citation type="submission" date="2019-06" db="EMBL/GenBank/DDBJ databases">
        <title>Sequencing the genomes of 1000 actinobacteria strains.</title>
        <authorList>
            <person name="Klenk H.-P."/>
        </authorList>
    </citation>
    <scope>NUCLEOTIDE SEQUENCE [LARGE SCALE GENOMIC DNA]</scope>
    <source>
        <strain evidence="4 5">DSM 18082</strain>
    </source>
</reference>
<dbReference type="AlphaFoldDB" id="A0A542Z7W0"/>
<keyword evidence="3" id="KW-0460">Magnesium</keyword>
<evidence type="ECO:0000256" key="3">
    <source>
        <dbReference type="ARBA" id="ARBA00022842"/>
    </source>
</evidence>
<dbReference type="InterPro" id="IPR006439">
    <property type="entry name" value="HAD-SF_hydro_IA"/>
</dbReference>
<dbReference type="SFLD" id="SFLDG01129">
    <property type="entry name" value="C1.5:_HAD__Beta-PGM__Phosphata"/>
    <property type="match status" value="1"/>
</dbReference>
<dbReference type="GO" id="GO:0016787">
    <property type="term" value="F:hydrolase activity"/>
    <property type="evidence" value="ECO:0007669"/>
    <property type="project" value="UniProtKB-KW"/>
</dbReference>
<dbReference type="InterPro" id="IPR036412">
    <property type="entry name" value="HAD-like_sf"/>
</dbReference>
<dbReference type="InterPro" id="IPR051400">
    <property type="entry name" value="HAD-like_hydrolase"/>
</dbReference>
<dbReference type="InterPro" id="IPR023214">
    <property type="entry name" value="HAD_sf"/>
</dbReference>
<dbReference type="SFLD" id="SFLDS00003">
    <property type="entry name" value="Haloacid_Dehalogenase"/>
    <property type="match status" value="1"/>
</dbReference>
<evidence type="ECO:0000313" key="4">
    <source>
        <dbReference type="EMBL" id="TQL56425.1"/>
    </source>
</evidence>
<dbReference type="Proteomes" id="UP000319514">
    <property type="component" value="Unassembled WGS sequence"/>
</dbReference>
<dbReference type="NCBIfam" id="TIGR01509">
    <property type="entry name" value="HAD-SF-IA-v3"/>
    <property type="match status" value="1"/>
</dbReference>
<proteinExistence type="predicted"/>
<dbReference type="EMBL" id="VFOQ01000003">
    <property type="protein sequence ID" value="TQL56425.1"/>
    <property type="molecule type" value="Genomic_DNA"/>
</dbReference>
<dbReference type="Pfam" id="PF00702">
    <property type="entry name" value="Hydrolase"/>
    <property type="match status" value="1"/>
</dbReference>
<protein>
    <submittedName>
        <fullName evidence="4">Putative hydrolase of the HAD superfamily</fullName>
    </submittedName>
</protein>
<dbReference type="Gene3D" id="1.20.120.1600">
    <property type="match status" value="1"/>
</dbReference>
<dbReference type="SUPFAM" id="SSF56784">
    <property type="entry name" value="HAD-like"/>
    <property type="match status" value="1"/>
</dbReference>
<name>A0A542Z7W0_9MICO</name>
<dbReference type="RefSeq" id="WP_141790625.1">
    <property type="nucleotide sequence ID" value="NZ_BAAAKX010000008.1"/>
</dbReference>
<dbReference type="PANTHER" id="PTHR46470">
    <property type="entry name" value="N-ACYLNEURAMINATE-9-PHOSPHATASE"/>
    <property type="match status" value="1"/>
</dbReference>
<dbReference type="OrthoDB" id="9810501at2"/>
<sequence length="231" mass="25442">MRAAIFFDGDQTLWDFQGLMRRTLAATLEELRRLRPGEVTEAVGVEDLVRDRGVVADRLRGTVTNLEAVRLEAFRHSLRRLGLGDDDLAEHLNAYYLARRFAEVDLYDDVVPALTRLGRDHHVGLLSNGNSYPDRVGLDGLFATVVFSQDHGVEKPDRRLFDLAAARVPTGVEQLVMVGDSLVNDVGGAQGAGWLGVWLNREGDPRPPDHRPDAEVRTLNALGDVIAALVG</sequence>
<comment type="caution">
    <text evidence="4">The sequence shown here is derived from an EMBL/GenBank/DDBJ whole genome shotgun (WGS) entry which is preliminary data.</text>
</comment>